<dbReference type="PANTHER" id="PTHR15499">
    <property type="entry name" value="HMG BOX-CONTAINING PROTEIN 1"/>
    <property type="match status" value="1"/>
</dbReference>
<dbReference type="AlphaFoldDB" id="T1JHA4"/>
<dbReference type="InterPro" id="IPR036910">
    <property type="entry name" value="HMG_box_dom_sf"/>
</dbReference>
<feature type="region of interest" description="Disordered" evidence="2">
    <location>
        <begin position="1"/>
        <end position="29"/>
    </location>
</feature>
<dbReference type="GO" id="GO:0000978">
    <property type="term" value="F:RNA polymerase II cis-regulatory region sequence-specific DNA binding"/>
    <property type="evidence" value="ECO:0007669"/>
    <property type="project" value="TreeGrafter"/>
</dbReference>
<feature type="DNA-binding region" description="HMG box" evidence="1">
    <location>
        <begin position="91"/>
        <end position="159"/>
    </location>
</feature>
<dbReference type="STRING" id="126957.T1JHA4"/>
<name>T1JHA4_STRMM</name>
<keyword evidence="5" id="KW-1185">Reference proteome</keyword>
<reference evidence="4" key="2">
    <citation type="submission" date="2015-02" db="UniProtKB">
        <authorList>
            <consortium name="EnsemblMetazoa"/>
        </authorList>
    </citation>
    <scope>IDENTIFICATION</scope>
</reference>
<dbReference type="CDD" id="cd21988">
    <property type="entry name" value="HMG-box_HBP1"/>
    <property type="match status" value="1"/>
</dbReference>
<dbReference type="EnsemblMetazoa" id="SMAR013235-RA">
    <property type="protein sequence ID" value="SMAR013235-PA"/>
    <property type="gene ID" value="SMAR013235"/>
</dbReference>
<dbReference type="InterPro" id="IPR009071">
    <property type="entry name" value="HMG_box_dom"/>
</dbReference>
<dbReference type="EMBL" id="JH432004">
    <property type="status" value="NOT_ANNOTATED_CDS"/>
    <property type="molecule type" value="Genomic_DNA"/>
</dbReference>
<dbReference type="InterPro" id="IPR039655">
    <property type="entry name" value="HBP1"/>
</dbReference>
<dbReference type="Proteomes" id="UP000014500">
    <property type="component" value="Unassembled WGS sequence"/>
</dbReference>
<feature type="compositionally biased region" description="Basic residues" evidence="2">
    <location>
        <begin position="1"/>
        <end position="11"/>
    </location>
</feature>
<evidence type="ECO:0000259" key="3">
    <source>
        <dbReference type="PROSITE" id="PS50118"/>
    </source>
</evidence>
<evidence type="ECO:0000256" key="2">
    <source>
        <dbReference type="SAM" id="MobiDB-lite"/>
    </source>
</evidence>
<feature type="domain" description="HMG box" evidence="3">
    <location>
        <begin position="91"/>
        <end position="159"/>
    </location>
</feature>
<dbReference type="eggNOG" id="ENOG502QR1P">
    <property type="taxonomic scope" value="Eukaryota"/>
</dbReference>
<dbReference type="SMART" id="SM00398">
    <property type="entry name" value="HMG"/>
    <property type="match status" value="1"/>
</dbReference>
<feature type="compositionally biased region" description="Basic and acidic residues" evidence="2">
    <location>
        <begin position="147"/>
        <end position="159"/>
    </location>
</feature>
<dbReference type="PANTHER" id="PTHR15499:SF3">
    <property type="entry name" value="HMG BOX-CONTAINING PROTEIN 1"/>
    <property type="match status" value="1"/>
</dbReference>
<sequence length="168" mass="19317">MQRNLPLRKRAYSFPADDRSPISSQASQSSCYEDSFDEVVDDAFVNSAQLTPEDTTAIFVLSTMAKHKSCVAPVLSPPLSPTKPNKDFSRSKRPMNAFMLFAQKFRLEYTQQYPGKDNRAISVLLGDTWKKMKAEERNIYGQEARRMAEEQKKLHPDCWKRRRTTSTT</sequence>
<organism evidence="4 5">
    <name type="scientific">Strigamia maritima</name>
    <name type="common">European centipede</name>
    <name type="synonym">Geophilus maritimus</name>
    <dbReference type="NCBI Taxonomy" id="126957"/>
    <lineage>
        <taxon>Eukaryota</taxon>
        <taxon>Metazoa</taxon>
        <taxon>Ecdysozoa</taxon>
        <taxon>Arthropoda</taxon>
        <taxon>Myriapoda</taxon>
        <taxon>Chilopoda</taxon>
        <taxon>Pleurostigmophora</taxon>
        <taxon>Geophilomorpha</taxon>
        <taxon>Linotaeniidae</taxon>
        <taxon>Strigamia</taxon>
    </lineage>
</organism>
<evidence type="ECO:0000313" key="4">
    <source>
        <dbReference type="EnsemblMetazoa" id="SMAR013235-PA"/>
    </source>
</evidence>
<dbReference type="SUPFAM" id="SSF47095">
    <property type="entry name" value="HMG-box"/>
    <property type="match status" value="1"/>
</dbReference>
<reference evidence="5" key="1">
    <citation type="submission" date="2011-05" db="EMBL/GenBank/DDBJ databases">
        <authorList>
            <person name="Richards S.R."/>
            <person name="Qu J."/>
            <person name="Jiang H."/>
            <person name="Jhangiani S.N."/>
            <person name="Agravi P."/>
            <person name="Goodspeed R."/>
            <person name="Gross S."/>
            <person name="Mandapat C."/>
            <person name="Jackson L."/>
            <person name="Mathew T."/>
            <person name="Pu L."/>
            <person name="Thornton R."/>
            <person name="Saada N."/>
            <person name="Wilczek-Boney K.B."/>
            <person name="Lee S."/>
            <person name="Kovar C."/>
            <person name="Wu Y."/>
            <person name="Scherer S.E."/>
            <person name="Worley K.C."/>
            <person name="Muzny D.M."/>
            <person name="Gibbs R."/>
        </authorList>
    </citation>
    <scope>NUCLEOTIDE SEQUENCE</scope>
    <source>
        <strain evidence="5">Brora</strain>
    </source>
</reference>
<dbReference type="Gene3D" id="1.10.30.10">
    <property type="entry name" value="High mobility group box domain"/>
    <property type="match status" value="1"/>
</dbReference>
<proteinExistence type="predicted"/>
<accession>T1JHA4</accession>
<dbReference type="OMA" id="PTIEECC"/>
<keyword evidence="1" id="KW-0539">Nucleus</keyword>
<dbReference type="PROSITE" id="PS50118">
    <property type="entry name" value="HMG_BOX_2"/>
    <property type="match status" value="1"/>
</dbReference>
<dbReference type="GO" id="GO:0000981">
    <property type="term" value="F:DNA-binding transcription factor activity, RNA polymerase II-specific"/>
    <property type="evidence" value="ECO:0007669"/>
    <property type="project" value="TreeGrafter"/>
</dbReference>
<feature type="region of interest" description="Disordered" evidence="2">
    <location>
        <begin position="147"/>
        <end position="168"/>
    </location>
</feature>
<keyword evidence="1" id="KW-0238">DNA-binding</keyword>
<dbReference type="HOGENOM" id="CLU_1588547_0_0_1"/>
<protein>
    <recommendedName>
        <fullName evidence="3">HMG box domain-containing protein</fullName>
    </recommendedName>
</protein>
<evidence type="ECO:0000256" key="1">
    <source>
        <dbReference type="PROSITE-ProRule" id="PRU00267"/>
    </source>
</evidence>
<dbReference type="Pfam" id="PF00505">
    <property type="entry name" value="HMG_box"/>
    <property type="match status" value="1"/>
</dbReference>
<evidence type="ECO:0000313" key="5">
    <source>
        <dbReference type="Proteomes" id="UP000014500"/>
    </source>
</evidence>
<dbReference type="GO" id="GO:0005634">
    <property type="term" value="C:nucleus"/>
    <property type="evidence" value="ECO:0007669"/>
    <property type="project" value="UniProtKB-UniRule"/>
</dbReference>
<dbReference type="PhylomeDB" id="T1JHA4"/>